<dbReference type="FunFam" id="1.20.1740.10:FF:000003">
    <property type="entry name" value="Y+L amino acid transporter 1 isoform X1"/>
    <property type="match status" value="1"/>
</dbReference>
<feature type="compositionally biased region" description="Low complexity" evidence="8">
    <location>
        <begin position="1"/>
        <end position="25"/>
    </location>
</feature>
<reference evidence="10" key="1">
    <citation type="journal article" date="2021" name="Sci. Adv.">
        <title>The American lobster genome reveals insights on longevity, neural, and immune adaptations.</title>
        <authorList>
            <person name="Polinski J.M."/>
            <person name="Zimin A.V."/>
            <person name="Clark K.F."/>
            <person name="Kohn A.B."/>
            <person name="Sadowski N."/>
            <person name="Timp W."/>
            <person name="Ptitsyn A."/>
            <person name="Khanna P."/>
            <person name="Romanova D.Y."/>
            <person name="Williams P."/>
            <person name="Greenwood S.J."/>
            <person name="Moroz L.L."/>
            <person name="Walt D.R."/>
            <person name="Bodnar A.G."/>
        </authorList>
    </citation>
    <scope>NUCLEOTIDE SEQUENCE</scope>
    <source>
        <strain evidence="10">GMGI-L3</strain>
    </source>
</reference>
<evidence type="ECO:0000313" key="10">
    <source>
        <dbReference type="EMBL" id="KAG7168870.1"/>
    </source>
</evidence>
<evidence type="ECO:0000256" key="3">
    <source>
        <dbReference type="ARBA" id="ARBA00022448"/>
    </source>
</evidence>
<dbReference type="InterPro" id="IPR002293">
    <property type="entry name" value="AA/rel_permease1"/>
</dbReference>
<evidence type="ECO:0000256" key="2">
    <source>
        <dbReference type="ARBA" id="ARBA00007040"/>
    </source>
</evidence>
<evidence type="ECO:0000256" key="7">
    <source>
        <dbReference type="ARBA" id="ARBA00023136"/>
    </source>
</evidence>
<feature type="transmembrane region" description="Helical" evidence="9">
    <location>
        <begin position="284"/>
        <end position="307"/>
    </location>
</feature>
<comment type="similarity">
    <text evidence="2">Belongs to the amino acid-polyamine-organocation (APC) superfamily. L-type amino acid transporter (LAT) (TC 2.A.3.8) family.</text>
</comment>
<evidence type="ECO:0000256" key="6">
    <source>
        <dbReference type="ARBA" id="ARBA00022989"/>
    </source>
</evidence>
<proteinExistence type="inferred from homology"/>
<keyword evidence="6 9" id="KW-1133">Transmembrane helix</keyword>
<dbReference type="EMBL" id="JAHLQT010018664">
    <property type="protein sequence ID" value="KAG7168870.1"/>
    <property type="molecule type" value="Genomic_DNA"/>
</dbReference>
<feature type="transmembrane region" description="Helical" evidence="9">
    <location>
        <begin position="59"/>
        <end position="79"/>
    </location>
</feature>
<organism evidence="10 11">
    <name type="scientific">Homarus americanus</name>
    <name type="common">American lobster</name>
    <dbReference type="NCBI Taxonomy" id="6706"/>
    <lineage>
        <taxon>Eukaryota</taxon>
        <taxon>Metazoa</taxon>
        <taxon>Ecdysozoa</taxon>
        <taxon>Arthropoda</taxon>
        <taxon>Crustacea</taxon>
        <taxon>Multicrustacea</taxon>
        <taxon>Malacostraca</taxon>
        <taxon>Eumalacostraca</taxon>
        <taxon>Eucarida</taxon>
        <taxon>Decapoda</taxon>
        <taxon>Pleocyemata</taxon>
        <taxon>Astacidea</taxon>
        <taxon>Nephropoidea</taxon>
        <taxon>Nephropidae</taxon>
        <taxon>Homarus</taxon>
    </lineage>
</organism>
<dbReference type="GO" id="GO:0015179">
    <property type="term" value="F:L-amino acid transmembrane transporter activity"/>
    <property type="evidence" value="ECO:0007669"/>
    <property type="project" value="TreeGrafter"/>
</dbReference>
<keyword evidence="7 9" id="KW-0472">Membrane</keyword>
<dbReference type="Gene3D" id="1.20.1740.10">
    <property type="entry name" value="Amino acid/polyamine transporter I"/>
    <property type="match status" value="1"/>
</dbReference>
<dbReference type="PANTHER" id="PTHR11785">
    <property type="entry name" value="AMINO ACID TRANSPORTER"/>
    <property type="match status" value="1"/>
</dbReference>
<evidence type="ECO:0000256" key="1">
    <source>
        <dbReference type="ARBA" id="ARBA00004651"/>
    </source>
</evidence>
<evidence type="ECO:0000256" key="8">
    <source>
        <dbReference type="SAM" id="MobiDB-lite"/>
    </source>
</evidence>
<evidence type="ECO:0000313" key="11">
    <source>
        <dbReference type="Proteomes" id="UP000747542"/>
    </source>
</evidence>
<feature type="transmembrane region" description="Helical" evidence="9">
    <location>
        <begin position="136"/>
        <end position="159"/>
    </location>
</feature>
<comment type="caution">
    <text evidence="10">The sequence shown here is derived from an EMBL/GenBank/DDBJ whole genome shotgun (WGS) entry which is preliminary data.</text>
</comment>
<dbReference type="GO" id="GO:0005886">
    <property type="term" value="C:plasma membrane"/>
    <property type="evidence" value="ECO:0007669"/>
    <property type="project" value="UniProtKB-SubCell"/>
</dbReference>
<dbReference type="PANTHER" id="PTHR11785:SF240">
    <property type="entry name" value="LD25378P"/>
    <property type="match status" value="1"/>
</dbReference>
<feature type="transmembrane region" description="Helical" evidence="9">
    <location>
        <begin position="209"/>
        <end position="230"/>
    </location>
</feature>
<name>A0A8J5K2T8_HOMAM</name>
<feature type="transmembrane region" description="Helical" evidence="9">
    <location>
        <begin position="333"/>
        <end position="359"/>
    </location>
</feature>
<evidence type="ECO:0000256" key="5">
    <source>
        <dbReference type="ARBA" id="ARBA00022692"/>
    </source>
</evidence>
<evidence type="ECO:0000256" key="4">
    <source>
        <dbReference type="ARBA" id="ARBA00022475"/>
    </source>
</evidence>
<dbReference type="Pfam" id="PF13520">
    <property type="entry name" value="AA_permease_2"/>
    <property type="match status" value="1"/>
</dbReference>
<feature type="transmembrane region" description="Helical" evidence="9">
    <location>
        <begin position="379"/>
        <end position="398"/>
    </location>
</feature>
<feature type="transmembrane region" description="Helical" evidence="9">
    <location>
        <begin position="91"/>
        <end position="115"/>
    </location>
</feature>
<protein>
    <submittedName>
        <fullName evidence="10">Y+L amino acid transporter 2-like 5</fullName>
    </submittedName>
</protein>
<feature type="transmembrane region" description="Helical" evidence="9">
    <location>
        <begin position="439"/>
        <end position="460"/>
    </location>
</feature>
<sequence length="503" mass="54842">MVTIATSTSTSTTSINSINSISPTAPKDHEPEVEFTESGGITTSVESSTEENLQLKKELGLMDGVGIIVGIIIGSGIFVSPKGVVQFTGSVGMSLVVWGMSGLLSTVGALCYCELGTMIPRSGGDYAYIMEGFGSLPAFLYMWMALVIILPTSNTVMALTFANYIIKPAFDTCNVLPDVPVKLLAAVVVCVLTWVNCTNVKWATNVQGVFTAAKIFALLLIIGAGVYHLATGNTENFQNAFQRTNWSTTSISTAFYQGLFSFSGWNSLNFVVEELKDPFKTLPRAILISMPIVTIIYFLTNMAYFSVLDPDEIMSSNAVALSFAGRMLGMVSYVMPVFVALSTFGSLNGCIFACSRLFFVGAREGHLPQALALINVKTFTPMPALIFLGFMTLCMLVTSDTLSLINYVSFSESLFVLMSIASLLWLRYRQPDRHRPIKVWLWVVLLFFLVCVFLVVFPIIERPVELGVAIGVFLTGIPIYFLCVHQASKSEKLSAFMGNYTSV</sequence>
<feature type="transmembrane region" description="Helical" evidence="9">
    <location>
        <begin position="179"/>
        <end position="197"/>
    </location>
</feature>
<gene>
    <name evidence="10" type="primary">Slc7a6-L5</name>
    <name evidence="10" type="ORF">Hamer_G011541</name>
</gene>
<comment type="subcellular location">
    <subcellularLocation>
        <location evidence="1">Cell membrane</location>
        <topology evidence="1">Multi-pass membrane protein</topology>
    </subcellularLocation>
</comment>
<dbReference type="AlphaFoldDB" id="A0A8J5K2T8"/>
<accession>A0A8J5K2T8</accession>
<keyword evidence="11" id="KW-1185">Reference proteome</keyword>
<feature type="region of interest" description="Disordered" evidence="8">
    <location>
        <begin position="1"/>
        <end position="47"/>
    </location>
</feature>
<dbReference type="InterPro" id="IPR050598">
    <property type="entry name" value="AminoAcid_Transporter"/>
</dbReference>
<feature type="transmembrane region" description="Helical" evidence="9">
    <location>
        <begin position="250"/>
        <end position="272"/>
    </location>
</feature>
<keyword evidence="3" id="KW-0813">Transport</keyword>
<feature type="transmembrane region" description="Helical" evidence="9">
    <location>
        <begin position="466"/>
        <end position="484"/>
    </location>
</feature>
<evidence type="ECO:0000256" key="9">
    <source>
        <dbReference type="SAM" id="Phobius"/>
    </source>
</evidence>
<dbReference type="PIRSF" id="PIRSF006060">
    <property type="entry name" value="AA_transporter"/>
    <property type="match status" value="1"/>
</dbReference>
<feature type="transmembrane region" description="Helical" evidence="9">
    <location>
        <begin position="404"/>
        <end position="427"/>
    </location>
</feature>
<keyword evidence="4" id="KW-1003">Cell membrane</keyword>
<keyword evidence="5 9" id="KW-0812">Transmembrane</keyword>
<dbReference type="Proteomes" id="UP000747542">
    <property type="component" value="Unassembled WGS sequence"/>
</dbReference>